<dbReference type="Proteomes" id="UP000251213">
    <property type="component" value="Unassembled WGS sequence"/>
</dbReference>
<reference evidence="2 3" key="2">
    <citation type="submission" date="2018-06" db="EMBL/GenBank/DDBJ databases">
        <authorList>
            <person name="Zhirakovskaya E."/>
        </authorList>
    </citation>
    <scope>NUCLEOTIDE SEQUENCE [LARGE SCALE GENOMIC DNA]</scope>
    <source>
        <strain evidence="2 3">FBKL4.011</strain>
    </source>
</reference>
<keyword evidence="1" id="KW-0812">Transmembrane</keyword>
<protein>
    <recommendedName>
        <fullName evidence="4">Phage holin family protein</fullName>
    </recommendedName>
</protein>
<reference evidence="2 3" key="1">
    <citation type="submission" date="2018-06" db="EMBL/GenBank/DDBJ databases">
        <title>Thermoflavimicrobium daqus sp. nov., a thermophilic microbe isolated from Moutai-flavour Daqu.</title>
        <authorList>
            <person name="Wang X."/>
            <person name="Zhou H."/>
        </authorList>
    </citation>
    <scope>NUCLEOTIDE SEQUENCE [LARGE SCALE GENOMIC DNA]</scope>
    <source>
        <strain evidence="2 3">FBKL4.011</strain>
    </source>
</reference>
<keyword evidence="3" id="KW-1185">Reference proteome</keyword>
<name>A0A364K5L4_9BACL</name>
<dbReference type="InterPro" id="IPR007165">
    <property type="entry name" value="Phage_holin_4_2"/>
</dbReference>
<dbReference type="PANTHER" id="PTHR37309">
    <property type="entry name" value="SLR0284 PROTEIN"/>
    <property type="match status" value="1"/>
</dbReference>
<dbReference type="PANTHER" id="PTHR37309:SF1">
    <property type="entry name" value="SLR0284 PROTEIN"/>
    <property type="match status" value="1"/>
</dbReference>
<gene>
    <name evidence="2" type="ORF">DL897_09400</name>
</gene>
<evidence type="ECO:0000256" key="1">
    <source>
        <dbReference type="SAM" id="Phobius"/>
    </source>
</evidence>
<sequence length="113" mass="12416">MKSLVKIVLVGLSVFLAANYINGIEVQSLGTAMVMSLVLAVLNLVIRPILKFFTIPIRILTLGLFTLVINTFLFWLAGTLVDGIEIDGFIPAFLGSLLVTIISWLLEVILDRK</sequence>
<proteinExistence type="predicted"/>
<evidence type="ECO:0000313" key="3">
    <source>
        <dbReference type="Proteomes" id="UP000251213"/>
    </source>
</evidence>
<keyword evidence="1" id="KW-0472">Membrane</keyword>
<keyword evidence="1" id="KW-1133">Transmembrane helix</keyword>
<dbReference type="EMBL" id="QJKK01000004">
    <property type="protein sequence ID" value="RAL24627.1"/>
    <property type="molecule type" value="Genomic_DNA"/>
</dbReference>
<dbReference type="OrthoDB" id="7205479at2"/>
<feature type="transmembrane region" description="Helical" evidence="1">
    <location>
        <begin position="57"/>
        <end position="77"/>
    </location>
</feature>
<organism evidence="2 3">
    <name type="scientific">Thermoflavimicrobium daqui</name>
    <dbReference type="NCBI Taxonomy" id="2137476"/>
    <lineage>
        <taxon>Bacteria</taxon>
        <taxon>Bacillati</taxon>
        <taxon>Bacillota</taxon>
        <taxon>Bacilli</taxon>
        <taxon>Bacillales</taxon>
        <taxon>Thermoactinomycetaceae</taxon>
        <taxon>Thermoflavimicrobium</taxon>
    </lineage>
</organism>
<feature type="transmembrane region" description="Helical" evidence="1">
    <location>
        <begin position="89"/>
        <end position="110"/>
    </location>
</feature>
<accession>A0A364K5L4</accession>
<evidence type="ECO:0008006" key="4">
    <source>
        <dbReference type="Google" id="ProtNLM"/>
    </source>
</evidence>
<dbReference type="AlphaFoldDB" id="A0A364K5L4"/>
<comment type="caution">
    <text evidence="2">The sequence shown here is derived from an EMBL/GenBank/DDBJ whole genome shotgun (WGS) entry which is preliminary data.</text>
</comment>
<feature type="transmembrane region" description="Helical" evidence="1">
    <location>
        <begin position="33"/>
        <end position="50"/>
    </location>
</feature>
<dbReference type="Pfam" id="PF04020">
    <property type="entry name" value="Phage_holin_4_2"/>
    <property type="match status" value="1"/>
</dbReference>
<evidence type="ECO:0000313" key="2">
    <source>
        <dbReference type="EMBL" id="RAL24627.1"/>
    </source>
</evidence>